<keyword evidence="1" id="KW-0378">Hydrolase</keyword>
<dbReference type="PANTHER" id="PTHR43019:SF62">
    <property type="entry name" value="SERINE ENDOPROTEASE DEGS"/>
    <property type="match status" value="1"/>
</dbReference>
<dbReference type="Gene3D" id="2.40.10.10">
    <property type="entry name" value="Trypsin-like serine proteases"/>
    <property type="match status" value="2"/>
</dbReference>
<dbReference type="Proteomes" id="UP000034022">
    <property type="component" value="Unassembled WGS sequence"/>
</dbReference>
<dbReference type="InterPro" id="IPR009003">
    <property type="entry name" value="Peptidase_S1_PA"/>
</dbReference>
<keyword evidence="1" id="KW-0645">Protease</keyword>
<sequence length="405" mass="45867">MKKLIYKIFVLIFILGLLPFNFSSAEGTATRLKGRILLQVESNGEAWYVNPENEKRYFLGRPTNAFQVMRDLGLGISNKDFDIFNGKAPNRLSGKILLKVEDNGKAYYVNPVDLKLHFLGKPDDAFQVMRRLGLGIKNNDLFFIPTSDSYLMNFTNKKSKLTKETAYKAITRITCVNQNLDMIQGSGVIVSPDGKILTNAHVTTDIEEDYIGRWDCEGCIPTKNDSYTPDYCFNLNMFQKNTTNDLALGIIQNKFNYQRYILIKNVKEMSEYPFLNINLNKKIGDAITAIGYPAIADGIENITKGNITSKTKIKNYDFFVSDVNVSYGNSGGAIINESGELLGLATQVSSDELMSLTYILDLNSLKTEYNFYKKARLIMPFENAVNIDRSIYFLEDIFTINKVVY</sequence>
<gene>
    <name evidence="1" type="ORF">US91_C0006G0106</name>
</gene>
<comment type="caution">
    <text evidence="1">The sequence shown here is derived from an EMBL/GenBank/DDBJ whole genome shotgun (WGS) entry which is preliminary data.</text>
</comment>
<organism evidence="1 2">
    <name type="scientific">Candidatus Falkowbacteria bacterium GW2011_GWE1_38_31</name>
    <dbReference type="NCBI Taxonomy" id="1618638"/>
    <lineage>
        <taxon>Bacteria</taxon>
        <taxon>Candidatus Falkowiibacteriota</taxon>
    </lineage>
</organism>
<dbReference type="SUPFAM" id="SSF50494">
    <property type="entry name" value="Trypsin-like serine proteases"/>
    <property type="match status" value="1"/>
</dbReference>
<evidence type="ECO:0000313" key="2">
    <source>
        <dbReference type="Proteomes" id="UP000034022"/>
    </source>
</evidence>
<name>A0A0G0JUB3_9BACT</name>
<dbReference type="PRINTS" id="PR00834">
    <property type="entry name" value="PROTEASES2C"/>
</dbReference>
<evidence type="ECO:0000313" key="1">
    <source>
        <dbReference type="EMBL" id="KKQ70267.1"/>
    </source>
</evidence>
<proteinExistence type="predicted"/>
<dbReference type="AlphaFoldDB" id="A0A0G0JUB3"/>
<reference evidence="1 2" key="1">
    <citation type="journal article" date="2015" name="Nature">
        <title>rRNA introns, odd ribosomes, and small enigmatic genomes across a large radiation of phyla.</title>
        <authorList>
            <person name="Brown C.T."/>
            <person name="Hug L.A."/>
            <person name="Thomas B.C."/>
            <person name="Sharon I."/>
            <person name="Castelle C.J."/>
            <person name="Singh A."/>
            <person name="Wilkins M.J."/>
            <person name="Williams K.H."/>
            <person name="Banfield J.F."/>
        </authorList>
    </citation>
    <scope>NUCLEOTIDE SEQUENCE [LARGE SCALE GENOMIC DNA]</scope>
</reference>
<dbReference type="PANTHER" id="PTHR43019">
    <property type="entry name" value="SERINE ENDOPROTEASE DEGS"/>
    <property type="match status" value="1"/>
</dbReference>
<dbReference type="GO" id="GO:0004252">
    <property type="term" value="F:serine-type endopeptidase activity"/>
    <property type="evidence" value="ECO:0007669"/>
    <property type="project" value="InterPro"/>
</dbReference>
<accession>A0A0G0JUB3</accession>
<dbReference type="Pfam" id="PF13365">
    <property type="entry name" value="Trypsin_2"/>
    <property type="match status" value="1"/>
</dbReference>
<dbReference type="EMBL" id="LBUU01000006">
    <property type="protein sequence ID" value="KKQ70267.1"/>
    <property type="molecule type" value="Genomic_DNA"/>
</dbReference>
<dbReference type="InterPro" id="IPR001940">
    <property type="entry name" value="Peptidase_S1C"/>
</dbReference>
<dbReference type="GO" id="GO:0006508">
    <property type="term" value="P:proteolysis"/>
    <property type="evidence" value="ECO:0007669"/>
    <property type="project" value="UniProtKB-KW"/>
</dbReference>
<dbReference type="InterPro" id="IPR043504">
    <property type="entry name" value="Peptidase_S1_PA_chymotrypsin"/>
</dbReference>
<protein>
    <submittedName>
        <fullName evidence="1">Serine protease</fullName>
    </submittedName>
</protein>